<dbReference type="InterPro" id="IPR036291">
    <property type="entry name" value="NAD(P)-bd_dom_sf"/>
</dbReference>
<reference evidence="4" key="3">
    <citation type="submission" date="2011-03" db="EMBL/GenBank/DDBJ databases">
        <title>Annotation of Magnaporthe poae ATCC 64411.</title>
        <authorList>
            <person name="Ma L.-J."/>
            <person name="Dead R."/>
            <person name="Young S.K."/>
            <person name="Zeng Q."/>
            <person name="Gargeya S."/>
            <person name="Fitzgerald M."/>
            <person name="Haas B."/>
            <person name="Abouelleil A."/>
            <person name="Alvarado L."/>
            <person name="Arachchi H.M."/>
            <person name="Berlin A."/>
            <person name="Brown A."/>
            <person name="Chapman S.B."/>
            <person name="Chen Z."/>
            <person name="Dunbar C."/>
            <person name="Freedman E."/>
            <person name="Gearin G."/>
            <person name="Gellesch M."/>
            <person name="Goldberg J."/>
            <person name="Griggs A."/>
            <person name="Gujja S."/>
            <person name="Heiman D."/>
            <person name="Howarth C."/>
            <person name="Larson L."/>
            <person name="Lui A."/>
            <person name="MacDonald P.J.P."/>
            <person name="Mehta T."/>
            <person name="Montmayeur A."/>
            <person name="Murphy C."/>
            <person name="Neiman D."/>
            <person name="Pearson M."/>
            <person name="Priest M."/>
            <person name="Roberts A."/>
            <person name="Saif S."/>
            <person name="Shea T."/>
            <person name="Shenoy N."/>
            <person name="Sisk P."/>
            <person name="Stolte C."/>
            <person name="Sykes S."/>
            <person name="Yandava C."/>
            <person name="Wortman J."/>
            <person name="Nusbaum C."/>
            <person name="Birren B."/>
        </authorList>
    </citation>
    <scope>NUCLEOTIDE SEQUENCE</scope>
    <source>
        <strain evidence="4">ATCC 64411</strain>
    </source>
</reference>
<dbReference type="STRING" id="644358.A0A0C4EBJ9"/>
<dbReference type="Proteomes" id="UP000011715">
    <property type="component" value="Unassembled WGS sequence"/>
</dbReference>
<sequence>MGSVDASPALAIPKGSLVLVTGASSYIATSTVLEFLQNGYRVRGTVRNRAKAAYFSEGVFEKYAKDGTLELADVPDMAAPGAYNEAIKGVAAIINVASVVTFDPDPEKVIPGIVSSLIDLLRAAAAEPSVKRFVHCSTIGTLYHVGTGTDNVVTINQASWNEEDVQRAYSPPSPGSADEHGFVVYQASKILAEKAAWKLMAEEKPGFVFNTVHPATVFGPYYTKGHLNTTPGWLMNLYDGTGTPPPEKLMLIHINVKDVAAVHYAAAVDPDVKSQRIITADQKFNWNTILAILRRSYPDRKFRDDFPGIQGLQGETLDVELGLSLLKKWAGRSWISLEESIRETVESVV</sequence>
<evidence type="ECO:0000256" key="2">
    <source>
        <dbReference type="ARBA" id="ARBA00023445"/>
    </source>
</evidence>
<evidence type="ECO:0000259" key="3">
    <source>
        <dbReference type="Pfam" id="PF01370"/>
    </source>
</evidence>
<feature type="domain" description="NAD-dependent epimerase/dehydratase" evidence="3">
    <location>
        <begin position="18"/>
        <end position="272"/>
    </location>
</feature>
<dbReference type="Gene3D" id="3.40.50.720">
    <property type="entry name" value="NAD(P)-binding Rossmann-like Domain"/>
    <property type="match status" value="1"/>
</dbReference>
<dbReference type="OMA" id="WNDCLDI"/>
<protein>
    <recommendedName>
        <fullName evidence="3">NAD-dependent epimerase/dehydratase domain-containing protein</fullName>
    </recommendedName>
</protein>
<dbReference type="AlphaFoldDB" id="A0A0C4EBJ9"/>
<accession>A0A0C4EBJ9</accession>
<reference evidence="5" key="4">
    <citation type="journal article" date="2015" name="G3 (Bethesda)">
        <title>Genome sequences of three phytopathogenic species of the Magnaporthaceae family of fungi.</title>
        <authorList>
            <person name="Okagaki L.H."/>
            <person name="Nunes C.C."/>
            <person name="Sailsbery J."/>
            <person name="Clay B."/>
            <person name="Brown D."/>
            <person name="John T."/>
            <person name="Oh Y."/>
            <person name="Young N."/>
            <person name="Fitzgerald M."/>
            <person name="Haas B.J."/>
            <person name="Zeng Q."/>
            <person name="Young S."/>
            <person name="Adiconis X."/>
            <person name="Fan L."/>
            <person name="Levin J.Z."/>
            <person name="Mitchell T.K."/>
            <person name="Okubara P.A."/>
            <person name="Farman M.L."/>
            <person name="Kohn L.M."/>
            <person name="Birren B."/>
            <person name="Ma L.-J."/>
            <person name="Dean R.A."/>
        </authorList>
    </citation>
    <scope>NUCLEOTIDE SEQUENCE</scope>
    <source>
        <strain evidence="5">ATCC 64411 / 73-15</strain>
    </source>
</reference>
<dbReference type="EMBL" id="ADBL01002579">
    <property type="status" value="NOT_ANNOTATED_CDS"/>
    <property type="molecule type" value="Genomic_DNA"/>
</dbReference>
<dbReference type="PANTHER" id="PTHR10366:SF562">
    <property type="entry name" value="ALDEHYDE REDUCTASE II (AFU_ORTHOLOGUE AFUA_1G11360)"/>
    <property type="match status" value="1"/>
</dbReference>
<comment type="similarity">
    <text evidence="2">Belongs to the NAD(P)-dependent epimerase/dehydratase family. Dihydroflavonol-4-reductase subfamily.</text>
</comment>
<gene>
    <name evidence="4" type="ORF">MAPG_10050</name>
</gene>
<dbReference type="Pfam" id="PF01370">
    <property type="entry name" value="Epimerase"/>
    <property type="match status" value="1"/>
</dbReference>
<dbReference type="OrthoDB" id="2735536at2759"/>
<dbReference type="SUPFAM" id="SSF51735">
    <property type="entry name" value="NAD(P)-binding Rossmann-fold domains"/>
    <property type="match status" value="1"/>
</dbReference>
<dbReference type="InterPro" id="IPR050425">
    <property type="entry name" value="NAD(P)_dehydrat-like"/>
</dbReference>
<dbReference type="EMBL" id="GL876977">
    <property type="protein sequence ID" value="KLU91532.1"/>
    <property type="molecule type" value="Genomic_DNA"/>
</dbReference>
<dbReference type="InterPro" id="IPR001509">
    <property type="entry name" value="Epimerase_deHydtase"/>
</dbReference>
<reference evidence="5" key="5">
    <citation type="submission" date="2015-06" db="UniProtKB">
        <authorList>
            <consortium name="EnsemblFungi"/>
        </authorList>
    </citation>
    <scope>IDENTIFICATION</scope>
    <source>
        <strain evidence="5">ATCC 64411</strain>
    </source>
</reference>
<keyword evidence="6" id="KW-1185">Reference proteome</keyword>
<proteinExistence type="inferred from homology"/>
<dbReference type="EnsemblFungi" id="MAPG_10050T0">
    <property type="protein sequence ID" value="MAPG_10050T0"/>
    <property type="gene ID" value="MAPG_10050"/>
</dbReference>
<dbReference type="PANTHER" id="PTHR10366">
    <property type="entry name" value="NAD DEPENDENT EPIMERASE/DEHYDRATASE"/>
    <property type="match status" value="1"/>
</dbReference>
<organism evidence="5 6">
    <name type="scientific">Magnaporthiopsis poae (strain ATCC 64411 / 73-15)</name>
    <name type="common">Kentucky bluegrass fungus</name>
    <name type="synonym">Magnaporthe poae</name>
    <dbReference type="NCBI Taxonomy" id="644358"/>
    <lineage>
        <taxon>Eukaryota</taxon>
        <taxon>Fungi</taxon>
        <taxon>Dikarya</taxon>
        <taxon>Ascomycota</taxon>
        <taxon>Pezizomycotina</taxon>
        <taxon>Sordariomycetes</taxon>
        <taxon>Sordariomycetidae</taxon>
        <taxon>Magnaporthales</taxon>
        <taxon>Magnaporthaceae</taxon>
        <taxon>Magnaporthiopsis</taxon>
    </lineage>
</organism>
<evidence type="ECO:0000313" key="4">
    <source>
        <dbReference type="EMBL" id="KLU91532.1"/>
    </source>
</evidence>
<dbReference type="eggNOG" id="KOG1502">
    <property type="taxonomic scope" value="Eukaryota"/>
</dbReference>
<reference evidence="4" key="1">
    <citation type="submission" date="2010-05" db="EMBL/GenBank/DDBJ databases">
        <title>The Genome Sequence of Magnaporthe poae strain ATCC 64411.</title>
        <authorList>
            <consortium name="The Broad Institute Genome Sequencing Platform"/>
            <consortium name="Broad Institute Genome Sequencing Center for Infectious Disease"/>
            <person name="Ma L.-J."/>
            <person name="Dead R."/>
            <person name="Young S."/>
            <person name="Zeng Q."/>
            <person name="Koehrsen M."/>
            <person name="Alvarado L."/>
            <person name="Berlin A."/>
            <person name="Chapman S.B."/>
            <person name="Chen Z."/>
            <person name="Freedman E."/>
            <person name="Gellesch M."/>
            <person name="Goldberg J."/>
            <person name="Griggs A."/>
            <person name="Gujja S."/>
            <person name="Heilman E.R."/>
            <person name="Heiman D."/>
            <person name="Hepburn T."/>
            <person name="Howarth C."/>
            <person name="Jen D."/>
            <person name="Larson L."/>
            <person name="Mehta T."/>
            <person name="Neiman D."/>
            <person name="Pearson M."/>
            <person name="Roberts A."/>
            <person name="Saif S."/>
            <person name="Shea T."/>
            <person name="Shenoy N."/>
            <person name="Sisk P."/>
            <person name="Stolte C."/>
            <person name="Sykes S."/>
            <person name="Walk T."/>
            <person name="White J."/>
            <person name="Yandava C."/>
            <person name="Haas B."/>
            <person name="Nusbaum C."/>
            <person name="Birren B."/>
        </authorList>
    </citation>
    <scope>NUCLEOTIDE SEQUENCE</scope>
    <source>
        <strain evidence="4">ATCC 64411</strain>
    </source>
</reference>
<dbReference type="VEuPathDB" id="FungiDB:MAPG_10050"/>
<name>A0A0C4EBJ9_MAGP6</name>
<evidence type="ECO:0000256" key="1">
    <source>
        <dbReference type="ARBA" id="ARBA00023002"/>
    </source>
</evidence>
<evidence type="ECO:0000313" key="5">
    <source>
        <dbReference type="EnsemblFungi" id="MAPG_10050T0"/>
    </source>
</evidence>
<keyword evidence="1" id="KW-0560">Oxidoreductase</keyword>
<evidence type="ECO:0000313" key="6">
    <source>
        <dbReference type="Proteomes" id="UP000011715"/>
    </source>
</evidence>
<reference evidence="6" key="2">
    <citation type="submission" date="2010-05" db="EMBL/GenBank/DDBJ databases">
        <title>The genome sequence of Magnaporthe poae strain ATCC 64411.</title>
        <authorList>
            <person name="Ma L.-J."/>
            <person name="Dead R."/>
            <person name="Young S."/>
            <person name="Zeng Q."/>
            <person name="Koehrsen M."/>
            <person name="Alvarado L."/>
            <person name="Berlin A."/>
            <person name="Chapman S.B."/>
            <person name="Chen Z."/>
            <person name="Freedman E."/>
            <person name="Gellesch M."/>
            <person name="Goldberg J."/>
            <person name="Griggs A."/>
            <person name="Gujja S."/>
            <person name="Heilman E.R."/>
            <person name="Heiman D."/>
            <person name="Hepburn T."/>
            <person name="Howarth C."/>
            <person name="Jen D."/>
            <person name="Larson L."/>
            <person name="Mehta T."/>
            <person name="Neiman D."/>
            <person name="Pearson M."/>
            <person name="Roberts A."/>
            <person name="Saif S."/>
            <person name="Shea T."/>
            <person name="Shenoy N."/>
            <person name="Sisk P."/>
            <person name="Stolte C."/>
            <person name="Sykes S."/>
            <person name="Walk T."/>
            <person name="White J."/>
            <person name="Yandava C."/>
            <person name="Haas B."/>
            <person name="Nusbaum C."/>
            <person name="Birren B."/>
        </authorList>
    </citation>
    <scope>NUCLEOTIDE SEQUENCE [LARGE SCALE GENOMIC DNA]</scope>
    <source>
        <strain evidence="6">ATCC 64411 / 73-15</strain>
    </source>
</reference>
<dbReference type="GO" id="GO:0016616">
    <property type="term" value="F:oxidoreductase activity, acting on the CH-OH group of donors, NAD or NADP as acceptor"/>
    <property type="evidence" value="ECO:0007669"/>
    <property type="project" value="TreeGrafter"/>
</dbReference>